<evidence type="ECO:0008006" key="4">
    <source>
        <dbReference type="Google" id="ProtNLM"/>
    </source>
</evidence>
<dbReference type="GeneID" id="63706976"/>
<dbReference type="AlphaFoldDB" id="A0A135LCM3"/>
<keyword evidence="3" id="KW-1185">Reference proteome</keyword>
<name>A0A135LCM3_PENPA</name>
<reference evidence="2 3" key="1">
    <citation type="journal article" date="2016" name="BMC Genomics">
        <title>Genome sequencing and secondary metabolism of the postharvest pathogen Penicillium griseofulvum.</title>
        <authorList>
            <person name="Banani H."/>
            <person name="Marcet-Houben M."/>
            <person name="Ballester A.R."/>
            <person name="Abbruscato P."/>
            <person name="Gonzalez-Candelas L."/>
            <person name="Gabaldon T."/>
            <person name="Spadaro D."/>
        </authorList>
    </citation>
    <scope>NUCLEOTIDE SEQUENCE [LARGE SCALE GENOMIC DNA]</scope>
    <source>
        <strain evidence="2 3">PG3</strain>
    </source>
</reference>
<dbReference type="GO" id="GO:0005737">
    <property type="term" value="C:cytoplasm"/>
    <property type="evidence" value="ECO:0007669"/>
    <property type="project" value="TreeGrafter"/>
</dbReference>
<evidence type="ECO:0000256" key="1">
    <source>
        <dbReference type="SAM" id="MobiDB-lite"/>
    </source>
</evidence>
<sequence>MLNSRLRPLPRHYNPTNTPSAPAPEFQNQDTTSEPDEEPEDIFGAFLPHIFPDDTPPFHGDPGQHLLYSSPRYGDLNIMVPSYPSSSQNRSEEIAAGQAKPDGTVNKVNEQRQLFAHFLWSAAMVVAEGVEEADTPAGETETEAQKANRDLWSVKGESVLELGAGAGLPSIVCALADASVVATTDHPSSPALQGAITFNIEHNLAKRTPGVAGKVSMHPHEWGVLDDSFSVANKGAFTRIVAADCYWMRGQHENLARTMQWFLAPGGKVWVVAGFHTGRAIVAGFFETVLEHGFVIEKIYERDLVAKSDDGSEIRREWAPVREGEGVENQKRWCVIAVLKRQGE</sequence>
<dbReference type="InterPro" id="IPR019410">
    <property type="entry name" value="Methyltransf_16"/>
</dbReference>
<dbReference type="RefSeq" id="XP_040645248.1">
    <property type="nucleotide sequence ID" value="XM_040791676.1"/>
</dbReference>
<dbReference type="PANTHER" id="PTHR14614">
    <property type="entry name" value="HEPATOCELLULAR CARCINOMA-ASSOCIATED ANTIGEN"/>
    <property type="match status" value="1"/>
</dbReference>
<dbReference type="OrthoDB" id="2106152at2759"/>
<dbReference type="OMA" id="RARWCIV"/>
<gene>
    <name evidence="2" type="ORF">PGRI_039630</name>
</gene>
<protein>
    <recommendedName>
        <fullName evidence="4">Nicotinamide N-methyltransferase</fullName>
    </recommendedName>
</protein>
<dbReference type="GO" id="GO:0008757">
    <property type="term" value="F:S-adenosylmethionine-dependent methyltransferase activity"/>
    <property type="evidence" value="ECO:0007669"/>
    <property type="project" value="UniProtKB-ARBA"/>
</dbReference>
<dbReference type="Gene3D" id="3.40.50.150">
    <property type="entry name" value="Vaccinia Virus protein VP39"/>
    <property type="match status" value="1"/>
</dbReference>
<comment type="caution">
    <text evidence="2">The sequence shown here is derived from an EMBL/GenBank/DDBJ whole genome shotgun (WGS) entry which is preliminary data.</text>
</comment>
<dbReference type="InterPro" id="IPR029063">
    <property type="entry name" value="SAM-dependent_MTases_sf"/>
</dbReference>
<proteinExistence type="predicted"/>
<dbReference type="Proteomes" id="UP000070168">
    <property type="component" value="Unassembled WGS sequence"/>
</dbReference>
<feature type="region of interest" description="Disordered" evidence="1">
    <location>
        <begin position="1"/>
        <end position="40"/>
    </location>
</feature>
<feature type="compositionally biased region" description="Polar residues" evidence="1">
    <location>
        <begin position="14"/>
        <end position="32"/>
    </location>
</feature>
<evidence type="ECO:0000313" key="3">
    <source>
        <dbReference type="Proteomes" id="UP000070168"/>
    </source>
</evidence>
<accession>A0A135LCM3</accession>
<dbReference type="SUPFAM" id="SSF53335">
    <property type="entry name" value="S-adenosyl-L-methionine-dependent methyltransferases"/>
    <property type="match status" value="1"/>
</dbReference>
<evidence type="ECO:0000313" key="2">
    <source>
        <dbReference type="EMBL" id="KXG46712.1"/>
    </source>
</evidence>
<dbReference type="EMBL" id="LHQR01000068">
    <property type="protein sequence ID" value="KXG46712.1"/>
    <property type="molecule type" value="Genomic_DNA"/>
</dbReference>
<organism evidence="2 3">
    <name type="scientific">Penicillium patulum</name>
    <name type="common">Penicillium griseofulvum</name>
    <dbReference type="NCBI Taxonomy" id="5078"/>
    <lineage>
        <taxon>Eukaryota</taxon>
        <taxon>Fungi</taxon>
        <taxon>Dikarya</taxon>
        <taxon>Ascomycota</taxon>
        <taxon>Pezizomycotina</taxon>
        <taxon>Eurotiomycetes</taxon>
        <taxon>Eurotiomycetidae</taxon>
        <taxon>Eurotiales</taxon>
        <taxon>Aspergillaceae</taxon>
        <taxon>Penicillium</taxon>
    </lineage>
</organism>
<dbReference type="Pfam" id="PF10294">
    <property type="entry name" value="Methyltransf_16"/>
    <property type="match status" value="1"/>
</dbReference>
<dbReference type="PANTHER" id="PTHR14614:SF104">
    <property type="entry name" value="N-METHYLTRANSFERASE, PUTATIVE (AFU_ORTHOLOGUE AFUA_1G17750)-RELATED"/>
    <property type="match status" value="1"/>
</dbReference>